<name>A0A9P5L4X1_9HYPO</name>
<protein>
    <recommendedName>
        <fullName evidence="3">Polymer-forming cytoskeletal protein</fullName>
    </recommendedName>
</protein>
<organism evidence="1 2">
    <name type="scientific">Cylindrodendrum hubeiense</name>
    <dbReference type="NCBI Taxonomy" id="595255"/>
    <lineage>
        <taxon>Eukaryota</taxon>
        <taxon>Fungi</taxon>
        <taxon>Dikarya</taxon>
        <taxon>Ascomycota</taxon>
        <taxon>Pezizomycotina</taxon>
        <taxon>Sordariomycetes</taxon>
        <taxon>Hypocreomycetidae</taxon>
        <taxon>Hypocreales</taxon>
        <taxon>Nectriaceae</taxon>
        <taxon>Cylindrodendrum</taxon>
    </lineage>
</organism>
<dbReference type="OrthoDB" id="5194604at2759"/>
<dbReference type="EMBL" id="JAANBB010000328">
    <property type="protein sequence ID" value="KAF7543992.1"/>
    <property type="molecule type" value="Genomic_DNA"/>
</dbReference>
<reference evidence="1" key="1">
    <citation type="submission" date="2020-03" db="EMBL/GenBank/DDBJ databases">
        <title>Draft Genome Sequence of Cylindrodendrum hubeiense.</title>
        <authorList>
            <person name="Buettner E."/>
            <person name="Kellner H."/>
        </authorList>
    </citation>
    <scope>NUCLEOTIDE SEQUENCE</scope>
    <source>
        <strain evidence="1">IHI 201604</strain>
    </source>
</reference>
<proteinExistence type="predicted"/>
<sequence length="156" mass="16894">MSTPPGFLRSRSVRDDGQVDLLGPIDVDGSVKSGSGVTLTNDIIIREKLEAYGAIYINGSVSCGGRIKAYGNIIVRGYLSASDKIKGSGKLKIEGALEGRDLEIYGNVSIQGSLRLVVYGSLTLIGPEDQSWYYAEEPVQIAGPVIRRDQEADWDW</sequence>
<gene>
    <name evidence="1" type="ORF">G7Z17_g10311</name>
</gene>
<comment type="caution">
    <text evidence="1">The sequence shown here is derived from an EMBL/GenBank/DDBJ whole genome shotgun (WGS) entry which is preliminary data.</text>
</comment>
<evidence type="ECO:0008006" key="3">
    <source>
        <dbReference type="Google" id="ProtNLM"/>
    </source>
</evidence>
<dbReference type="AlphaFoldDB" id="A0A9P5L4X1"/>
<accession>A0A9P5L4X1</accession>
<keyword evidence="2" id="KW-1185">Reference proteome</keyword>
<evidence type="ECO:0000313" key="2">
    <source>
        <dbReference type="Proteomes" id="UP000722485"/>
    </source>
</evidence>
<evidence type="ECO:0000313" key="1">
    <source>
        <dbReference type="EMBL" id="KAF7543992.1"/>
    </source>
</evidence>
<dbReference type="Proteomes" id="UP000722485">
    <property type="component" value="Unassembled WGS sequence"/>
</dbReference>